<reference evidence="1 2" key="1">
    <citation type="submission" date="2017-10" db="EMBL/GenBank/DDBJ databases">
        <title>Whole genome sequencing of members of genus Pseudoxanthomonas.</title>
        <authorList>
            <person name="Kumar S."/>
            <person name="Bansal K."/>
            <person name="Kaur A."/>
            <person name="Patil P."/>
            <person name="Sharma S."/>
            <person name="Patil P.B."/>
        </authorList>
    </citation>
    <scope>NUCLEOTIDE SEQUENCE [LARGE SCALE GENOMIC DNA]</scope>
    <source>
        <strain evidence="1 2">DSM 17109</strain>
    </source>
</reference>
<proteinExistence type="predicted"/>
<sequence length="62" mass="6529">MVRLFACSLNTKTDVLGSCACSSIARGSGGFRSTLPALRAFTDCLPHRDLGGENASLWPGSR</sequence>
<dbReference type="Proteomes" id="UP000781710">
    <property type="component" value="Unassembled WGS sequence"/>
</dbReference>
<evidence type="ECO:0000313" key="1">
    <source>
        <dbReference type="EMBL" id="KAF1724008.1"/>
    </source>
</evidence>
<organism evidence="1 2">
    <name type="scientific">Pseudoxanthomonas japonensis</name>
    <dbReference type="NCBI Taxonomy" id="69284"/>
    <lineage>
        <taxon>Bacteria</taxon>
        <taxon>Pseudomonadati</taxon>
        <taxon>Pseudomonadota</taxon>
        <taxon>Gammaproteobacteria</taxon>
        <taxon>Lysobacterales</taxon>
        <taxon>Lysobacteraceae</taxon>
        <taxon>Pseudoxanthomonas</taxon>
    </lineage>
</organism>
<keyword evidence="2" id="KW-1185">Reference proteome</keyword>
<comment type="caution">
    <text evidence="1">The sequence shown here is derived from an EMBL/GenBank/DDBJ whole genome shotgun (WGS) entry which is preliminary data.</text>
</comment>
<dbReference type="EMBL" id="PDWW01000021">
    <property type="protein sequence ID" value="KAF1724008.1"/>
    <property type="molecule type" value="Genomic_DNA"/>
</dbReference>
<name>A0ABQ6ZET5_9GAMM</name>
<protein>
    <submittedName>
        <fullName evidence="1">Uncharacterized protein</fullName>
    </submittedName>
</protein>
<evidence type="ECO:0000313" key="2">
    <source>
        <dbReference type="Proteomes" id="UP000781710"/>
    </source>
</evidence>
<accession>A0ABQ6ZET5</accession>
<gene>
    <name evidence="1" type="ORF">CSC78_13740</name>
</gene>